<evidence type="ECO:0000256" key="1">
    <source>
        <dbReference type="SAM" id="Phobius"/>
    </source>
</evidence>
<keyword evidence="1" id="KW-0472">Membrane</keyword>
<keyword evidence="1" id="KW-1133">Transmembrane helix</keyword>
<dbReference type="EMBL" id="KB909389">
    <property type="protein sequence ID" value="EOB12270.1"/>
    <property type="molecule type" value="Genomic_DNA"/>
</dbReference>
<dbReference type="Pfam" id="PF00957">
    <property type="entry name" value="Synaptobrevin"/>
    <property type="match status" value="1"/>
</dbReference>
<protein>
    <submittedName>
        <fullName evidence="3">Synaptobrevin-related protein</fullName>
    </submittedName>
</protein>
<proteinExistence type="predicted"/>
<accession>R0MDW3</accession>
<dbReference type="HOGENOM" id="CLU_107225_0_0_1"/>
<feature type="domain" description="V-SNARE coiled-coil homology" evidence="2">
    <location>
        <begin position="137"/>
        <end position="210"/>
    </location>
</feature>
<evidence type="ECO:0000259" key="2">
    <source>
        <dbReference type="Pfam" id="PF00957"/>
    </source>
</evidence>
<dbReference type="VEuPathDB" id="MicrosporidiaDB:NBO_481g0005"/>
<evidence type="ECO:0000313" key="4">
    <source>
        <dbReference type="Proteomes" id="UP000016927"/>
    </source>
</evidence>
<organism evidence="3 4">
    <name type="scientific">Nosema bombycis (strain CQ1 / CVCC 102059)</name>
    <name type="common">Microsporidian parasite</name>
    <name type="synonym">Pebrine of silkworm</name>
    <dbReference type="NCBI Taxonomy" id="578461"/>
    <lineage>
        <taxon>Eukaryota</taxon>
        <taxon>Fungi</taxon>
        <taxon>Fungi incertae sedis</taxon>
        <taxon>Microsporidia</taxon>
        <taxon>Nosematidae</taxon>
        <taxon>Nosema</taxon>
    </lineage>
</organism>
<feature type="transmembrane region" description="Helical" evidence="1">
    <location>
        <begin position="192"/>
        <end position="210"/>
    </location>
</feature>
<dbReference type="Gene3D" id="3.30.450.50">
    <property type="entry name" value="Longin domain"/>
    <property type="match status" value="1"/>
</dbReference>
<dbReference type="STRING" id="578461.R0MDW3"/>
<keyword evidence="1" id="KW-0812">Transmembrane</keyword>
<dbReference type="OrthoDB" id="1719357at2759"/>
<dbReference type="Proteomes" id="UP000016927">
    <property type="component" value="Unassembled WGS sequence"/>
</dbReference>
<name>R0MDW3_NOSB1</name>
<evidence type="ECO:0000313" key="3">
    <source>
        <dbReference type="EMBL" id="EOB12270.1"/>
    </source>
</evidence>
<dbReference type="OMA" id="MAILFTQ"/>
<dbReference type="SUPFAM" id="SSF58038">
    <property type="entry name" value="SNARE fusion complex"/>
    <property type="match status" value="1"/>
</dbReference>
<reference evidence="3 4" key="1">
    <citation type="journal article" date="2013" name="BMC Genomics">
        <title>Comparative genomics of parasitic silkworm microsporidia reveal an association between genome expansion and host adaptation.</title>
        <authorList>
            <person name="Pan G."/>
            <person name="Xu J."/>
            <person name="Li T."/>
            <person name="Xia Q."/>
            <person name="Liu S.L."/>
            <person name="Zhang G."/>
            <person name="Li S."/>
            <person name="Li C."/>
            <person name="Liu H."/>
            <person name="Yang L."/>
            <person name="Liu T."/>
            <person name="Zhang X."/>
            <person name="Wu Z."/>
            <person name="Fan W."/>
            <person name="Dang X."/>
            <person name="Xiang H."/>
            <person name="Tao M."/>
            <person name="Li Y."/>
            <person name="Hu J."/>
            <person name="Li Z."/>
            <person name="Lin L."/>
            <person name="Luo J."/>
            <person name="Geng L."/>
            <person name="Wang L."/>
            <person name="Long M."/>
            <person name="Wan Y."/>
            <person name="He N."/>
            <person name="Zhang Z."/>
            <person name="Lu C."/>
            <person name="Keeling P.J."/>
            <person name="Wang J."/>
            <person name="Xiang Z."/>
            <person name="Zhou Z."/>
        </authorList>
    </citation>
    <scope>NUCLEOTIDE SEQUENCE [LARGE SCALE GENOMIC DNA]</scope>
    <source>
        <strain evidence="4">CQ1 / CVCC 102059</strain>
    </source>
</reference>
<dbReference type="Gene3D" id="1.20.5.110">
    <property type="match status" value="1"/>
</dbReference>
<sequence>MAILYTLIKKHPKNQTLSGEFSPQATNLKIGNTVKKELNDVFNSLPEDSNENFYKFESSNTDFTFMLKVYANFVFAVIVDGYSSERSVLKYFEELFDEFMKIYKDDPRATYYTFDQKISSLSDKFNRENRYKQGLEAVGETKDILAQSLNLIIQRKENIDNLNKLANRMSLEAKQMHSNIKKMHMKSMIQQYGIYGVIIFFILLFLYIIVN</sequence>
<gene>
    <name evidence="3" type="ORF">NBO_481g0005</name>
</gene>
<dbReference type="InterPro" id="IPR042855">
    <property type="entry name" value="V_SNARE_CC"/>
</dbReference>
<dbReference type="InterPro" id="IPR011012">
    <property type="entry name" value="Longin-like_dom_sf"/>
</dbReference>
<dbReference type="AlphaFoldDB" id="R0MDW3"/>
<keyword evidence="4" id="KW-1185">Reference proteome</keyword>
<dbReference type="SUPFAM" id="SSF64356">
    <property type="entry name" value="SNARE-like"/>
    <property type="match status" value="1"/>
</dbReference>